<dbReference type="PROSITE" id="PS50931">
    <property type="entry name" value="HTH_LYSR"/>
    <property type="match status" value="1"/>
</dbReference>
<reference evidence="6 7" key="1">
    <citation type="submission" date="2019-01" db="EMBL/GenBank/DDBJ databases">
        <authorList>
            <person name="Chen W.-M."/>
        </authorList>
    </citation>
    <scope>NUCLEOTIDE SEQUENCE [LARGE SCALE GENOMIC DNA]</scope>
    <source>
        <strain evidence="6 7">CCP-6</strain>
    </source>
</reference>
<accession>A0A437LX70</accession>
<evidence type="ECO:0000256" key="3">
    <source>
        <dbReference type="ARBA" id="ARBA00023125"/>
    </source>
</evidence>
<comment type="similarity">
    <text evidence="1">Belongs to the LysR transcriptional regulatory family.</text>
</comment>
<dbReference type="Pfam" id="PF03466">
    <property type="entry name" value="LysR_substrate"/>
    <property type="match status" value="1"/>
</dbReference>
<dbReference type="Gene3D" id="3.40.190.290">
    <property type="match status" value="1"/>
</dbReference>
<keyword evidence="2" id="KW-0805">Transcription regulation</keyword>
<dbReference type="PANTHER" id="PTHR30419:SF8">
    <property type="entry name" value="NITROGEN ASSIMILATION TRANSCRIPTIONAL ACTIVATOR-RELATED"/>
    <property type="match status" value="1"/>
</dbReference>
<dbReference type="GO" id="GO:0003677">
    <property type="term" value="F:DNA binding"/>
    <property type="evidence" value="ECO:0007669"/>
    <property type="project" value="UniProtKB-KW"/>
</dbReference>
<dbReference type="InterPro" id="IPR036388">
    <property type="entry name" value="WH-like_DNA-bd_sf"/>
</dbReference>
<dbReference type="Pfam" id="PF00126">
    <property type="entry name" value="HTH_1"/>
    <property type="match status" value="1"/>
</dbReference>
<dbReference type="InterPro" id="IPR036390">
    <property type="entry name" value="WH_DNA-bd_sf"/>
</dbReference>
<dbReference type="GO" id="GO:0003700">
    <property type="term" value="F:DNA-binding transcription factor activity"/>
    <property type="evidence" value="ECO:0007669"/>
    <property type="project" value="InterPro"/>
</dbReference>
<evidence type="ECO:0000256" key="1">
    <source>
        <dbReference type="ARBA" id="ARBA00009437"/>
    </source>
</evidence>
<evidence type="ECO:0000256" key="2">
    <source>
        <dbReference type="ARBA" id="ARBA00023015"/>
    </source>
</evidence>
<feature type="domain" description="HTH lysR-type" evidence="5">
    <location>
        <begin position="36"/>
        <end position="85"/>
    </location>
</feature>
<dbReference type="Gene3D" id="1.10.10.10">
    <property type="entry name" value="Winged helix-like DNA-binding domain superfamily/Winged helix DNA-binding domain"/>
    <property type="match status" value="1"/>
</dbReference>
<evidence type="ECO:0000256" key="4">
    <source>
        <dbReference type="ARBA" id="ARBA00023163"/>
    </source>
</evidence>
<keyword evidence="7" id="KW-1185">Reference proteome</keyword>
<dbReference type="AlphaFoldDB" id="A0A437LX70"/>
<dbReference type="InterPro" id="IPR050950">
    <property type="entry name" value="HTH-type_LysR_regulators"/>
</dbReference>
<dbReference type="InterPro" id="IPR005119">
    <property type="entry name" value="LysR_subst-bd"/>
</dbReference>
<dbReference type="InterPro" id="IPR000847">
    <property type="entry name" value="LysR_HTH_N"/>
</dbReference>
<evidence type="ECO:0000259" key="5">
    <source>
        <dbReference type="PROSITE" id="PS50931"/>
    </source>
</evidence>
<protein>
    <submittedName>
        <fullName evidence="6">LysR family transcriptional regulator</fullName>
    </submittedName>
</protein>
<sequence>MDECMTGTRRSLLSEKKRQQLAGRLAAIDHRGLLGLHEVAGAGSVRGAAERLGISASALSRQVARMEEDLGIMLLERHGRGARVTEAGALLNDYFEEQRARLDGVVAQLQDITEARRGQISLGTGEGFLWHLMRGPLRGFAQAHPQLHMELSVGSTDQLVAQLLDDSIQMAVLYNLPPDPRLQSHAARRHPMRIVVAPGHPLHRLGRKITLQDLRQHRLGMLTGSHGVRQLLLSAEHGERVRLEPQLRSNSARALLRFAEEWGGVVITAAFAVAPEVLEKRLVALEAESGILEGAEAQLVTRRGRRLSPAAQQLLRHLAAHTPILRAS</sequence>
<proteinExistence type="inferred from homology"/>
<comment type="caution">
    <text evidence="6">The sequence shown here is derived from an EMBL/GenBank/DDBJ whole genome shotgun (WGS) entry which is preliminary data.</text>
</comment>
<keyword evidence="4" id="KW-0804">Transcription</keyword>
<dbReference type="Proteomes" id="UP000282957">
    <property type="component" value="Unassembled WGS sequence"/>
</dbReference>
<dbReference type="EMBL" id="SACL01000015">
    <property type="protein sequence ID" value="RVT89995.1"/>
    <property type="molecule type" value="Genomic_DNA"/>
</dbReference>
<name>A0A437LX70_9PROT</name>
<dbReference type="SUPFAM" id="SSF46785">
    <property type="entry name" value="Winged helix' DNA-binding domain"/>
    <property type="match status" value="1"/>
</dbReference>
<evidence type="ECO:0000313" key="7">
    <source>
        <dbReference type="Proteomes" id="UP000282957"/>
    </source>
</evidence>
<dbReference type="PANTHER" id="PTHR30419">
    <property type="entry name" value="HTH-TYPE TRANSCRIPTIONAL REGULATOR YBHD"/>
    <property type="match status" value="1"/>
</dbReference>
<dbReference type="OrthoDB" id="5297263at2"/>
<dbReference type="GO" id="GO:0005829">
    <property type="term" value="C:cytosol"/>
    <property type="evidence" value="ECO:0007669"/>
    <property type="project" value="TreeGrafter"/>
</dbReference>
<organism evidence="6 7">
    <name type="scientific">Rhodovarius crocodyli</name>
    <dbReference type="NCBI Taxonomy" id="1979269"/>
    <lineage>
        <taxon>Bacteria</taxon>
        <taxon>Pseudomonadati</taxon>
        <taxon>Pseudomonadota</taxon>
        <taxon>Alphaproteobacteria</taxon>
        <taxon>Acetobacterales</taxon>
        <taxon>Roseomonadaceae</taxon>
        <taxon>Rhodovarius</taxon>
    </lineage>
</organism>
<keyword evidence="3" id="KW-0238">DNA-binding</keyword>
<dbReference type="SUPFAM" id="SSF53850">
    <property type="entry name" value="Periplasmic binding protein-like II"/>
    <property type="match status" value="1"/>
</dbReference>
<evidence type="ECO:0000313" key="6">
    <source>
        <dbReference type="EMBL" id="RVT89995.1"/>
    </source>
</evidence>
<gene>
    <name evidence="6" type="ORF">EOD42_24195</name>
</gene>